<evidence type="ECO:0000259" key="2">
    <source>
        <dbReference type="PROSITE" id="PS50937"/>
    </source>
</evidence>
<dbReference type="PANTHER" id="PTHR30204:SF58">
    <property type="entry name" value="HTH-TYPE TRANSCRIPTIONAL REGULATOR YFMP"/>
    <property type="match status" value="1"/>
</dbReference>
<dbReference type="InterPro" id="IPR000551">
    <property type="entry name" value="MerR-type_HTH_dom"/>
</dbReference>
<proteinExistence type="predicted"/>
<name>A0A223I272_THETR</name>
<feature type="domain" description="HTH merR-type" evidence="2">
    <location>
        <begin position="6"/>
        <end position="75"/>
    </location>
</feature>
<protein>
    <submittedName>
        <fullName evidence="3">MerR family transcriptional regulator</fullName>
    </submittedName>
</protein>
<gene>
    <name evidence="3" type="ORF">Thert_03044</name>
</gene>
<reference evidence="3 4" key="1">
    <citation type="submission" date="2016-08" db="EMBL/GenBank/DDBJ databases">
        <title>A novel genetic cassette of butanologenic Thermoanaerobacterium thermosaccharolyticum that directly convert cellulose to butanol.</title>
        <authorList>
            <person name="Li T."/>
            <person name="He J."/>
        </authorList>
    </citation>
    <scope>NUCLEOTIDE SEQUENCE [LARGE SCALE GENOMIC DNA]</scope>
    <source>
        <strain evidence="3 4">TG57</strain>
    </source>
</reference>
<dbReference type="Proteomes" id="UP000214975">
    <property type="component" value="Chromosome"/>
</dbReference>
<dbReference type="AlphaFoldDB" id="A0A223I272"/>
<dbReference type="InterPro" id="IPR009061">
    <property type="entry name" value="DNA-bd_dom_put_sf"/>
</dbReference>
<accession>A0A223I272</accession>
<dbReference type="GO" id="GO:0003700">
    <property type="term" value="F:DNA-binding transcription factor activity"/>
    <property type="evidence" value="ECO:0007669"/>
    <property type="project" value="InterPro"/>
</dbReference>
<dbReference type="Pfam" id="PF13411">
    <property type="entry name" value="MerR_1"/>
    <property type="match status" value="1"/>
</dbReference>
<sequence>MMEKKYYKIEDVSIKTGLTKRAIRYYEDLNLIAPKRTDSGYRLYTDEDIDKIQKIISLKESLGFSLAEIKNALDLDKNVKNILSGEHADITTINNYINMIKEQIKLIDEKSNKLLVAKQRFEELLLKLNKLKDQFKEADTI</sequence>
<dbReference type="Gene3D" id="1.10.1660.10">
    <property type="match status" value="1"/>
</dbReference>
<evidence type="ECO:0000313" key="3">
    <source>
        <dbReference type="EMBL" id="AST58822.1"/>
    </source>
</evidence>
<dbReference type="GO" id="GO:0003677">
    <property type="term" value="F:DNA binding"/>
    <property type="evidence" value="ECO:0007669"/>
    <property type="project" value="UniProtKB-KW"/>
</dbReference>
<dbReference type="EMBL" id="CP016893">
    <property type="protein sequence ID" value="AST58822.1"/>
    <property type="molecule type" value="Genomic_DNA"/>
</dbReference>
<evidence type="ECO:0000256" key="1">
    <source>
        <dbReference type="ARBA" id="ARBA00023125"/>
    </source>
</evidence>
<dbReference type="CDD" id="cd00592">
    <property type="entry name" value="HTH_MerR-like"/>
    <property type="match status" value="1"/>
</dbReference>
<keyword evidence="1" id="KW-0238">DNA-binding</keyword>
<dbReference type="InterPro" id="IPR047057">
    <property type="entry name" value="MerR_fam"/>
</dbReference>
<dbReference type="SUPFAM" id="SSF46955">
    <property type="entry name" value="Putative DNA-binding domain"/>
    <property type="match status" value="1"/>
</dbReference>
<dbReference type="SMART" id="SM00422">
    <property type="entry name" value="HTH_MERR"/>
    <property type="match status" value="1"/>
</dbReference>
<dbReference type="PANTHER" id="PTHR30204">
    <property type="entry name" value="REDOX-CYCLING DRUG-SENSING TRANSCRIPTIONAL ACTIVATOR SOXR"/>
    <property type="match status" value="1"/>
</dbReference>
<evidence type="ECO:0000313" key="4">
    <source>
        <dbReference type="Proteomes" id="UP000214975"/>
    </source>
</evidence>
<dbReference type="PROSITE" id="PS50937">
    <property type="entry name" value="HTH_MERR_2"/>
    <property type="match status" value="1"/>
</dbReference>
<organism evidence="3 4">
    <name type="scientific">Thermoanaerobacterium thermosaccharolyticum</name>
    <name type="common">Clostridium thermosaccharolyticum</name>
    <dbReference type="NCBI Taxonomy" id="1517"/>
    <lineage>
        <taxon>Bacteria</taxon>
        <taxon>Bacillati</taxon>
        <taxon>Bacillota</taxon>
        <taxon>Clostridia</taxon>
        <taxon>Thermoanaerobacterales</taxon>
        <taxon>Thermoanaerobacteraceae</taxon>
        <taxon>Thermoanaerobacterium</taxon>
    </lineage>
</organism>